<reference evidence="1" key="1">
    <citation type="journal article" date="2023" name="Mol. Ecol. Resour.">
        <title>Chromosome-level genome assembly of a triploid poplar Populus alba 'Berolinensis'.</title>
        <authorList>
            <person name="Chen S."/>
            <person name="Yu Y."/>
            <person name="Wang X."/>
            <person name="Wang S."/>
            <person name="Zhang T."/>
            <person name="Zhou Y."/>
            <person name="He R."/>
            <person name="Meng N."/>
            <person name="Wang Y."/>
            <person name="Liu W."/>
            <person name="Liu Z."/>
            <person name="Liu J."/>
            <person name="Guo Q."/>
            <person name="Huang H."/>
            <person name="Sederoff R.R."/>
            <person name="Wang G."/>
            <person name="Qu G."/>
            <person name="Chen S."/>
        </authorList>
    </citation>
    <scope>NUCLEOTIDE SEQUENCE</scope>
    <source>
        <strain evidence="1">SC-2020</strain>
    </source>
</reference>
<evidence type="ECO:0000313" key="2">
    <source>
        <dbReference type="Proteomes" id="UP001164929"/>
    </source>
</evidence>
<name>A0AAD6LFH1_9ROSI</name>
<evidence type="ECO:0000313" key="1">
    <source>
        <dbReference type="EMBL" id="KAJ6959644.1"/>
    </source>
</evidence>
<dbReference type="Proteomes" id="UP001164929">
    <property type="component" value="Chromosome 17"/>
</dbReference>
<protein>
    <submittedName>
        <fullName evidence="1">Uncharacterized protein</fullName>
    </submittedName>
</protein>
<organism evidence="1 2">
    <name type="scientific">Populus alba x Populus x berolinensis</name>
    <dbReference type="NCBI Taxonomy" id="444605"/>
    <lineage>
        <taxon>Eukaryota</taxon>
        <taxon>Viridiplantae</taxon>
        <taxon>Streptophyta</taxon>
        <taxon>Embryophyta</taxon>
        <taxon>Tracheophyta</taxon>
        <taxon>Spermatophyta</taxon>
        <taxon>Magnoliopsida</taxon>
        <taxon>eudicotyledons</taxon>
        <taxon>Gunneridae</taxon>
        <taxon>Pentapetalae</taxon>
        <taxon>rosids</taxon>
        <taxon>fabids</taxon>
        <taxon>Malpighiales</taxon>
        <taxon>Salicaceae</taxon>
        <taxon>Saliceae</taxon>
        <taxon>Populus</taxon>
    </lineage>
</organism>
<accession>A0AAD6LFH1</accession>
<gene>
    <name evidence="1" type="ORF">NC653_037874</name>
</gene>
<dbReference type="EMBL" id="JAQIZT010000017">
    <property type="protein sequence ID" value="KAJ6959644.1"/>
    <property type="molecule type" value="Genomic_DNA"/>
</dbReference>
<sequence length="128" mass="13982">MDLFSDWPNGVFGSLIGHLQNLHITVADVDFFTDIDDASFFEGLSARMFHLLGLCLSRFDSAAICLVKGFGWLVELVYRFVVDEVCPGIVCCDASFPPSSTDWYVVLLEAGCNYGCCQSAGLEGDPPL</sequence>
<keyword evidence="2" id="KW-1185">Reference proteome</keyword>
<dbReference type="AlphaFoldDB" id="A0AAD6LFH1"/>
<proteinExistence type="predicted"/>
<comment type="caution">
    <text evidence="1">The sequence shown here is derived from an EMBL/GenBank/DDBJ whole genome shotgun (WGS) entry which is preliminary data.</text>
</comment>